<name>A0A8U8CIT5_GEOPR</name>
<accession>A0A8U8CIT5</accession>
<proteinExistence type="predicted"/>
<reference evidence="1" key="3">
    <citation type="submission" date="2025-09" db="UniProtKB">
        <authorList>
            <consortium name="Ensembl"/>
        </authorList>
    </citation>
    <scope>IDENTIFICATION</scope>
</reference>
<reference evidence="1" key="1">
    <citation type="submission" date="2020-02" db="EMBL/GenBank/DDBJ databases">
        <authorList>
            <person name="Enbody D E."/>
            <person name="Pettersson E M."/>
        </authorList>
    </citation>
    <scope>NUCLEOTIDE SEQUENCE [LARGE SCALE GENOMIC DNA]</scope>
</reference>
<dbReference type="Proteomes" id="UP000694382">
    <property type="component" value="Chromosome 12"/>
</dbReference>
<sequence length="106" mass="11851">MQTIHPQLLLKLTPCTAKLCFKCVGFAWPRIVQVPISPQLPWALLRRILPFLSKAGLQILQLKASHKSFKTSQACRSLSLLSGTALHHTHSDQEWCRQLPKSSPAA</sequence>
<dbReference type="AlphaFoldDB" id="A0A8U8CIT5"/>
<evidence type="ECO:0000313" key="2">
    <source>
        <dbReference type="Proteomes" id="UP000694382"/>
    </source>
</evidence>
<reference evidence="1" key="2">
    <citation type="submission" date="2025-08" db="UniProtKB">
        <authorList>
            <consortium name="Ensembl"/>
        </authorList>
    </citation>
    <scope>IDENTIFICATION</scope>
</reference>
<protein>
    <submittedName>
        <fullName evidence="1">Uncharacterized protein</fullName>
    </submittedName>
</protein>
<evidence type="ECO:0000313" key="1">
    <source>
        <dbReference type="Ensembl" id="ENSCPVP00000024024.1"/>
    </source>
</evidence>
<organism evidence="1 2">
    <name type="scientific">Geospiza parvula</name>
    <name type="common">Small tree-finch</name>
    <name type="synonym">Camarhynchus parvulus</name>
    <dbReference type="NCBI Taxonomy" id="87175"/>
    <lineage>
        <taxon>Eukaryota</taxon>
        <taxon>Metazoa</taxon>
        <taxon>Chordata</taxon>
        <taxon>Craniata</taxon>
        <taxon>Vertebrata</taxon>
        <taxon>Euteleostomi</taxon>
        <taxon>Archelosauria</taxon>
        <taxon>Archosauria</taxon>
        <taxon>Dinosauria</taxon>
        <taxon>Saurischia</taxon>
        <taxon>Theropoda</taxon>
        <taxon>Coelurosauria</taxon>
        <taxon>Aves</taxon>
        <taxon>Neognathae</taxon>
        <taxon>Neoaves</taxon>
        <taxon>Telluraves</taxon>
        <taxon>Australaves</taxon>
        <taxon>Passeriformes</taxon>
        <taxon>Thraupidae</taxon>
        <taxon>Camarhynchus</taxon>
    </lineage>
</organism>
<keyword evidence="2" id="KW-1185">Reference proteome</keyword>
<dbReference type="Ensembl" id="ENSCPVT00000025376.1">
    <property type="protein sequence ID" value="ENSCPVP00000024024.1"/>
    <property type="gene ID" value="ENSCPVG00000017933.1"/>
</dbReference>